<dbReference type="Gene3D" id="1.25.40.20">
    <property type="entry name" value="Ankyrin repeat-containing domain"/>
    <property type="match status" value="2"/>
</dbReference>
<keyword evidence="1" id="KW-0479">Metal-binding</keyword>
<dbReference type="PROSITE" id="PS50064">
    <property type="entry name" value="ZF_PARP_2"/>
    <property type="match status" value="1"/>
</dbReference>
<reference evidence="8 9" key="1">
    <citation type="submission" date="2015-07" db="EMBL/GenBank/DDBJ databases">
        <title>Genome analysis of myxobacterium Chondromyces crocatus Cm c5 reveals a high potential for natural compound synthesis and the genetic basis for the loss of fruiting body formation.</title>
        <authorList>
            <person name="Zaburannyi N."/>
            <person name="Bunk B."/>
            <person name="Maier J."/>
            <person name="Overmann J."/>
            <person name="Mueller R."/>
        </authorList>
    </citation>
    <scope>NUCLEOTIDE SEQUENCE [LARGE SCALE GENOMIC DNA]</scope>
    <source>
        <strain evidence="8 9">Cm c5</strain>
    </source>
</reference>
<feature type="repeat" description="ANK" evidence="6">
    <location>
        <begin position="159"/>
        <end position="196"/>
    </location>
</feature>
<protein>
    <recommendedName>
        <fullName evidence="7">PARP-type domain-containing protein</fullName>
    </recommendedName>
</protein>
<keyword evidence="3" id="KW-0863">Zinc-finger</keyword>
<gene>
    <name evidence="8" type="ORF">CMC5_069080</name>
</gene>
<dbReference type="GO" id="GO:0003677">
    <property type="term" value="F:DNA binding"/>
    <property type="evidence" value="ECO:0007669"/>
    <property type="project" value="InterPro"/>
</dbReference>
<keyword evidence="5 6" id="KW-0040">ANK repeat</keyword>
<dbReference type="OrthoDB" id="8410839at2"/>
<dbReference type="RefSeq" id="WP_050434266.1">
    <property type="nucleotide sequence ID" value="NZ_CP012159.1"/>
</dbReference>
<keyword evidence="9" id="KW-1185">Reference proteome</keyword>
<dbReference type="KEGG" id="ccro:CMC5_069080"/>
<dbReference type="PANTHER" id="PTHR24189">
    <property type="entry name" value="MYOTROPHIN"/>
    <property type="match status" value="1"/>
</dbReference>
<dbReference type="SUPFAM" id="SSF48403">
    <property type="entry name" value="Ankyrin repeat"/>
    <property type="match status" value="1"/>
</dbReference>
<dbReference type="SUPFAM" id="SSF57716">
    <property type="entry name" value="Glucocorticoid receptor-like (DNA-binding domain)"/>
    <property type="match status" value="1"/>
</dbReference>
<proteinExistence type="predicted"/>
<dbReference type="PANTHER" id="PTHR24189:SF50">
    <property type="entry name" value="ANKYRIN REPEAT AND SOCS BOX PROTEIN 2"/>
    <property type="match status" value="1"/>
</dbReference>
<dbReference type="InterPro" id="IPR001510">
    <property type="entry name" value="Znf_PARP"/>
</dbReference>
<dbReference type="Proteomes" id="UP000067626">
    <property type="component" value="Chromosome"/>
</dbReference>
<keyword evidence="2" id="KW-0677">Repeat</keyword>
<evidence type="ECO:0000256" key="3">
    <source>
        <dbReference type="ARBA" id="ARBA00022771"/>
    </source>
</evidence>
<sequence length="311" mass="32988">MQRLEAAKSDRSRCRHCKKKIAHGELRFGVDEQLAEKSHQVTHWFHLGCGAQSHPALLHEALETTTIPIPDAAALLERTANAPPPSPPVDLEGWWSAVREGDLEGVRTLLASAIDVNARTADRYTALHLAAMYVHPKLVQALVAQGADVRARGGIEEDAKQTPLHIAVSRRRPIPEAHACVTLLLDAGADPNARDAMGRAPIHLATTLETLQSLLGAGADPDAPPPHRRGWGTRLHHAALDGDIAAVDALLSAGANPALQTLVEQAAASGLGRPRIPAGSTALDIARASGHEAVARRIEQALPQSASTEIP</sequence>
<feature type="repeat" description="ANK" evidence="6">
    <location>
        <begin position="122"/>
        <end position="154"/>
    </location>
</feature>
<dbReference type="InterPro" id="IPR050745">
    <property type="entry name" value="Multifunctional_regulatory"/>
</dbReference>
<dbReference type="Pfam" id="PF12796">
    <property type="entry name" value="Ank_2"/>
    <property type="match status" value="1"/>
</dbReference>
<evidence type="ECO:0000256" key="6">
    <source>
        <dbReference type="PROSITE-ProRule" id="PRU00023"/>
    </source>
</evidence>
<dbReference type="AlphaFoldDB" id="A0A0K1EPA7"/>
<evidence type="ECO:0000256" key="4">
    <source>
        <dbReference type="ARBA" id="ARBA00022833"/>
    </source>
</evidence>
<accession>A0A0K1EPA7</accession>
<evidence type="ECO:0000313" key="9">
    <source>
        <dbReference type="Proteomes" id="UP000067626"/>
    </source>
</evidence>
<dbReference type="GO" id="GO:0008270">
    <property type="term" value="F:zinc ion binding"/>
    <property type="evidence" value="ECO:0007669"/>
    <property type="project" value="UniProtKB-KW"/>
</dbReference>
<evidence type="ECO:0000256" key="1">
    <source>
        <dbReference type="ARBA" id="ARBA00022723"/>
    </source>
</evidence>
<dbReference type="STRING" id="52.CMC5_069080"/>
<dbReference type="Pfam" id="PF00645">
    <property type="entry name" value="zf-PARP"/>
    <property type="match status" value="1"/>
</dbReference>
<dbReference type="InterPro" id="IPR002110">
    <property type="entry name" value="Ankyrin_rpt"/>
</dbReference>
<evidence type="ECO:0000256" key="5">
    <source>
        <dbReference type="ARBA" id="ARBA00023043"/>
    </source>
</evidence>
<dbReference type="InterPro" id="IPR036957">
    <property type="entry name" value="Znf_PARP_sf"/>
</dbReference>
<dbReference type="SMART" id="SM01336">
    <property type="entry name" value="zf-PARP"/>
    <property type="match status" value="1"/>
</dbReference>
<dbReference type="SMART" id="SM00248">
    <property type="entry name" value="ANK"/>
    <property type="match status" value="5"/>
</dbReference>
<dbReference type="Gene3D" id="3.30.1740.10">
    <property type="entry name" value="Zinc finger, PARP-type"/>
    <property type="match status" value="1"/>
</dbReference>
<feature type="domain" description="PARP-type" evidence="7">
    <location>
        <begin position="2"/>
        <end position="49"/>
    </location>
</feature>
<name>A0A0K1EPA7_CHOCO</name>
<dbReference type="EMBL" id="CP012159">
    <property type="protein sequence ID" value="AKT42681.1"/>
    <property type="molecule type" value="Genomic_DNA"/>
</dbReference>
<dbReference type="InterPro" id="IPR036770">
    <property type="entry name" value="Ankyrin_rpt-contain_sf"/>
</dbReference>
<dbReference type="PROSITE" id="PS50297">
    <property type="entry name" value="ANK_REP_REGION"/>
    <property type="match status" value="2"/>
</dbReference>
<keyword evidence="4" id="KW-0862">Zinc</keyword>
<evidence type="ECO:0000259" key="7">
    <source>
        <dbReference type="PROSITE" id="PS50064"/>
    </source>
</evidence>
<evidence type="ECO:0000256" key="2">
    <source>
        <dbReference type="ARBA" id="ARBA00022737"/>
    </source>
</evidence>
<dbReference type="PROSITE" id="PS50088">
    <property type="entry name" value="ANK_REPEAT"/>
    <property type="match status" value="2"/>
</dbReference>
<organism evidence="8 9">
    <name type="scientific">Chondromyces crocatus</name>
    <dbReference type="NCBI Taxonomy" id="52"/>
    <lineage>
        <taxon>Bacteria</taxon>
        <taxon>Pseudomonadati</taxon>
        <taxon>Myxococcota</taxon>
        <taxon>Polyangia</taxon>
        <taxon>Polyangiales</taxon>
        <taxon>Polyangiaceae</taxon>
        <taxon>Chondromyces</taxon>
    </lineage>
</organism>
<evidence type="ECO:0000313" key="8">
    <source>
        <dbReference type="EMBL" id="AKT42681.1"/>
    </source>
</evidence>